<comment type="caution">
    <text evidence="10">The sequence shown here is derived from an EMBL/GenBank/DDBJ whole genome shotgun (WGS) entry which is preliminary data.</text>
</comment>
<evidence type="ECO:0000313" key="11">
    <source>
        <dbReference type="Proteomes" id="UP000094053"/>
    </source>
</evidence>
<keyword evidence="11" id="KW-1185">Reference proteome</keyword>
<feature type="transmembrane region" description="Helical" evidence="7">
    <location>
        <begin position="175"/>
        <end position="195"/>
    </location>
</feature>
<evidence type="ECO:0000256" key="4">
    <source>
        <dbReference type="ARBA" id="ARBA00022833"/>
    </source>
</evidence>
<dbReference type="RefSeq" id="WP_069411549.1">
    <property type="nucleotide sequence ID" value="NZ_JACKUL010000020.1"/>
</dbReference>
<accession>A0A1E3RS31</accession>
<dbReference type="STRING" id="1776.BHQ18_00155"/>
<dbReference type="GO" id="GO:0016491">
    <property type="term" value="F:oxidoreductase activity"/>
    <property type="evidence" value="ECO:0007669"/>
    <property type="project" value="UniProtKB-KW"/>
</dbReference>
<reference evidence="11" key="1">
    <citation type="submission" date="2016-09" db="EMBL/GenBank/DDBJ databases">
        <authorList>
            <person name="Greninger A.L."/>
            <person name="Jerome K.R."/>
            <person name="Mcnair B."/>
            <person name="Wallis C."/>
            <person name="Fang F."/>
        </authorList>
    </citation>
    <scope>NUCLEOTIDE SEQUENCE [LARGE SCALE GENOMIC DNA]</scope>
    <source>
        <strain evidence="11">M6</strain>
    </source>
</reference>
<dbReference type="Proteomes" id="UP000094053">
    <property type="component" value="Unassembled WGS sequence"/>
</dbReference>
<keyword evidence="7" id="KW-0472">Membrane</keyword>
<dbReference type="Pfam" id="PF08240">
    <property type="entry name" value="ADH_N"/>
    <property type="match status" value="1"/>
</dbReference>
<dbReference type="PANTHER" id="PTHR43161:SF9">
    <property type="entry name" value="SORBITOL DEHYDROGENASE"/>
    <property type="match status" value="1"/>
</dbReference>
<comment type="similarity">
    <text evidence="2 6">Belongs to the zinc-containing alcohol dehydrogenase family.</text>
</comment>
<sequence>MNVPERMRRVVVSSGSIDVVDSPTPTPASGEVLVRSVVSGVCGSDTHAAHGRHPFIALPYHPGHEVVGVVAARGADVGGLEAGGVEVGARVTVEPDLPCWRCKQCRGGNENLCENLQFFGCGYEQGGMADFFTIAADRVHVVPDELDYRAAALIEPLSTPVHAVRIAGDVRDKAVVILGAGTIGLLVLAVVRAYGARRVVVTDPLAAKRDRAVRLGADAALDAAAADVVTQARDALGESADVVFDCVAVESTVRSAVAIASKGGTVVVVGVPTGDVSIPLATIQDHQIRIQGSATYLPRDYAESIRLLAEGAVDVDEIVTAQVPLARVADAYALSSGGEHVKVLVGIHEDFQIS</sequence>
<dbReference type="Gene3D" id="3.40.50.720">
    <property type="entry name" value="NAD(P)-binding Rossmann-like Domain"/>
    <property type="match status" value="1"/>
</dbReference>
<evidence type="ECO:0000313" key="10">
    <source>
        <dbReference type="EMBL" id="ODQ92197.1"/>
    </source>
</evidence>
<evidence type="ECO:0000256" key="1">
    <source>
        <dbReference type="ARBA" id="ARBA00001947"/>
    </source>
</evidence>
<comment type="cofactor">
    <cofactor evidence="1 6">
        <name>Zn(2+)</name>
        <dbReference type="ChEBI" id="CHEBI:29105"/>
    </cofactor>
</comment>
<evidence type="ECO:0000256" key="5">
    <source>
        <dbReference type="ARBA" id="ARBA00023002"/>
    </source>
</evidence>
<dbReference type="GO" id="GO:0008270">
    <property type="term" value="F:zinc ion binding"/>
    <property type="evidence" value="ECO:0007669"/>
    <property type="project" value="InterPro"/>
</dbReference>
<evidence type="ECO:0000256" key="2">
    <source>
        <dbReference type="ARBA" id="ARBA00008072"/>
    </source>
</evidence>
<organism evidence="10 11">
    <name type="scientific">Mycolicibacterium flavescens</name>
    <name type="common">Mycobacterium flavescens</name>
    <dbReference type="NCBI Taxonomy" id="1776"/>
    <lineage>
        <taxon>Bacteria</taxon>
        <taxon>Bacillati</taxon>
        <taxon>Actinomycetota</taxon>
        <taxon>Actinomycetes</taxon>
        <taxon>Mycobacteriales</taxon>
        <taxon>Mycobacteriaceae</taxon>
        <taxon>Mycolicibacterium</taxon>
    </lineage>
</organism>
<name>A0A1E3RS31_MYCFV</name>
<dbReference type="InterPro" id="IPR013154">
    <property type="entry name" value="ADH-like_N"/>
</dbReference>
<feature type="domain" description="Alcohol dehydrogenase-like N-terminal" evidence="9">
    <location>
        <begin position="29"/>
        <end position="144"/>
    </location>
</feature>
<dbReference type="SUPFAM" id="SSF50129">
    <property type="entry name" value="GroES-like"/>
    <property type="match status" value="1"/>
</dbReference>
<dbReference type="PROSITE" id="PS00059">
    <property type="entry name" value="ADH_ZINC"/>
    <property type="match status" value="1"/>
</dbReference>
<proteinExistence type="inferred from homology"/>
<dbReference type="InterPro" id="IPR036291">
    <property type="entry name" value="NAD(P)-bd_dom_sf"/>
</dbReference>
<dbReference type="Gene3D" id="3.90.180.10">
    <property type="entry name" value="Medium-chain alcohol dehydrogenases, catalytic domain"/>
    <property type="match status" value="1"/>
</dbReference>
<evidence type="ECO:0000256" key="3">
    <source>
        <dbReference type="ARBA" id="ARBA00022723"/>
    </source>
</evidence>
<keyword evidence="7" id="KW-1133">Transmembrane helix</keyword>
<dbReference type="SUPFAM" id="SSF51735">
    <property type="entry name" value="NAD(P)-binding Rossmann-fold domains"/>
    <property type="match status" value="1"/>
</dbReference>
<dbReference type="EMBL" id="MIHA01000001">
    <property type="protein sequence ID" value="ODQ92197.1"/>
    <property type="molecule type" value="Genomic_DNA"/>
</dbReference>
<keyword evidence="3 6" id="KW-0479">Metal-binding</keyword>
<keyword evidence="7" id="KW-0812">Transmembrane</keyword>
<evidence type="ECO:0000259" key="8">
    <source>
        <dbReference type="Pfam" id="PF00107"/>
    </source>
</evidence>
<protein>
    <submittedName>
        <fullName evidence="10">Alcohol dehydrogenase</fullName>
    </submittedName>
</protein>
<keyword evidence="4 6" id="KW-0862">Zinc</keyword>
<dbReference type="PANTHER" id="PTHR43161">
    <property type="entry name" value="SORBITOL DEHYDROGENASE"/>
    <property type="match status" value="1"/>
</dbReference>
<dbReference type="Pfam" id="PF00107">
    <property type="entry name" value="ADH_zinc_N"/>
    <property type="match status" value="1"/>
</dbReference>
<keyword evidence="5" id="KW-0560">Oxidoreductase</keyword>
<dbReference type="InterPro" id="IPR002328">
    <property type="entry name" value="ADH_Zn_CS"/>
</dbReference>
<evidence type="ECO:0000256" key="6">
    <source>
        <dbReference type="RuleBase" id="RU361277"/>
    </source>
</evidence>
<evidence type="ECO:0000259" key="9">
    <source>
        <dbReference type="Pfam" id="PF08240"/>
    </source>
</evidence>
<dbReference type="AlphaFoldDB" id="A0A1E3RS31"/>
<dbReference type="InterPro" id="IPR011032">
    <property type="entry name" value="GroES-like_sf"/>
</dbReference>
<feature type="domain" description="Alcohol dehydrogenase-like C-terminal" evidence="8">
    <location>
        <begin position="183"/>
        <end position="309"/>
    </location>
</feature>
<evidence type="ECO:0000256" key="7">
    <source>
        <dbReference type="SAM" id="Phobius"/>
    </source>
</evidence>
<dbReference type="InterPro" id="IPR013149">
    <property type="entry name" value="ADH-like_C"/>
</dbReference>
<gene>
    <name evidence="10" type="ORF">BHQ18_00155</name>
</gene>